<evidence type="ECO:0000256" key="4">
    <source>
        <dbReference type="ARBA" id="ARBA00022989"/>
    </source>
</evidence>
<dbReference type="AlphaFoldDB" id="A0A2A2JR87"/>
<evidence type="ECO:0000256" key="2">
    <source>
        <dbReference type="ARBA" id="ARBA00022692"/>
    </source>
</evidence>
<dbReference type="Pfam" id="PF01529">
    <property type="entry name" value="DHHC"/>
    <property type="match status" value="1"/>
</dbReference>
<evidence type="ECO:0000256" key="5">
    <source>
        <dbReference type="ARBA" id="ARBA00023043"/>
    </source>
</evidence>
<dbReference type="Gene3D" id="1.25.40.20">
    <property type="entry name" value="Ankyrin repeat-containing domain"/>
    <property type="match status" value="1"/>
</dbReference>
<keyword evidence="3" id="KW-0677">Repeat</keyword>
<dbReference type="Pfam" id="PF00023">
    <property type="entry name" value="Ank"/>
    <property type="match status" value="1"/>
</dbReference>
<organism evidence="10 11">
    <name type="scientific">Diploscapter pachys</name>
    <dbReference type="NCBI Taxonomy" id="2018661"/>
    <lineage>
        <taxon>Eukaryota</taxon>
        <taxon>Metazoa</taxon>
        <taxon>Ecdysozoa</taxon>
        <taxon>Nematoda</taxon>
        <taxon>Chromadorea</taxon>
        <taxon>Rhabditida</taxon>
        <taxon>Rhabditina</taxon>
        <taxon>Rhabditomorpha</taxon>
        <taxon>Rhabditoidea</taxon>
        <taxon>Rhabditidae</taxon>
        <taxon>Diploscapter</taxon>
    </lineage>
</organism>
<sequence length="353" mass="39387">MDPREAAQYGNLPRLKELLDSGEITANWTDSDECSLLHWAAINNRLQVAELLIRHKCNVNAVGGVLRSTPLHWSARQGHVMMAALLVRNGAIVDKRDVEGFSALHCAAQSGATPVVAYLIAKGQPVDCLDEGRMTPAMWAAFKCTTADPLQILITLGADVNKSDSSYMNTPLHWATVAGNLTAMKTLIRANCDLTSVNRDNESALDIAVRKADVAAIRLLEKEARKRGLINATFLQKITERPVNNCIALNNHRSFILYLMTVVFATLIFDFAILSFWLDIYGSLSWEILKSCDQWLLFTFIVSTVSAVWCFCMLVVQVYQILLEVTTNERLNAHRYAHIQVGDNKFDIRSPYS</sequence>
<dbReference type="PANTHER" id="PTHR24161">
    <property type="entry name" value="ANK_REP_REGION DOMAIN-CONTAINING PROTEIN-RELATED"/>
    <property type="match status" value="1"/>
</dbReference>
<evidence type="ECO:0000256" key="7">
    <source>
        <dbReference type="PROSITE-ProRule" id="PRU00023"/>
    </source>
</evidence>
<evidence type="ECO:0000256" key="6">
    <source>
        <dbReference type="ARBA" id="ARBA00023136"/>
    </source>
</evidence>
<comment type="subcellular location">
    <subcellularLocation>
        <location evidence="1">Membrane</location>
        <topology evidence="1">Multi-pass membrane protein</topology>
    </subcellularLocation>
</comment>
<feature type="transmembrane region" description="Helical" evidence="8">
    <location>
        <begin position="297"/>
        <end position="322"/>
    </location>
</feature>
<name>A0A2A2JR87_9BILA</name>
<keyword evidence="2 8" id="KW-0812">Transmembrane</keyword>
<dbReference type="GO" id="GO:0016020">
    <property type="term" value="C:membrane"/>
    <property type="evidence" value="ECO:0007669"/>
    <property type="project" value="UniProtKB-SubCell"/>
</dbReference>
<dbReference type="EMBL" id="LIAE01010275">
    <property type="protein sequence ID" value="PAV64153.1"/>
    <property type="molecule type" value="Genomic_DNA"/>
</dbReference>
<evidence type="ECO:0000259" key="9">
    <source>
        <dbReference type="Pfam" id="PF01529"/>
    </source>
</evidence>
<proteinExistence type="inferred from homology"/>
<dbReference type="SUPFAM" id="SSF48403">
    <property type="entry name" value="Ankyrin repeat"/>
    <property type="match status" value="1"/>
</dbReference>
<gene>
    <name evidence="10" type="ORF">WR25_01490</name>
</gene>
<dbReference type="Proteomes" id="UP000218231">
    <property type="component" value="Unassembled WGS sequence"/>
</dbReference>
<dbReference type="Pfam" id="PF12796">
    <property type="entry name" value="Ank_2"/>
    <property type="match status" value="2"/>
</dbReference>
<reference evidence="10 11" key="1">
    <citation type="journal article" date="2017" name="Curr. Biol.">
        <title>Genome architecture and evolution of a unichromosomal asexual nematode.</title>
        <authorList>
            <person name="Fradin H."/>
            <person name="Zegar C."/>
            <person name="Gutwein M."/>
            <person name="Lucas J."/>
            <person name="Kovtun M."/>
            <person name="Corcoran D."/>
            <person name="Baugh L.R."/>
            <person name="Kiontke K."/>
            <person name="Gunsalus K."/>
            <person name="Fitch D.H."/>
            <person name="Piano F."/>
        </authorList>
    </citation>
    <scope>NUCLEOTIDE SEQUENCE [LARGE SCALE GENOMIC DNA]</scope>
    <source>
        <strain evidence="10">PF1309</strain>
    </source>
</reference>
<comment type="caution">
    <text evidence="10">The sequence shown here is derived from an EMBL/GenBank/DDBJ whole genome shotgun (WGS) entry which is preliminary data.</text>
</comment>
<comment type="catalytic activity">
    <reaction evidence="8">
        <text>L-cysteinyl-[protein] + hexadecanoyl-CoA = S-hexadecanoyl-L-cysteinyl-[protein] + CoA</text>
        <dbReference type="Rhea" id="RHEA:36683"/>
        <dbReference type="Rhea" id="RHEA-COMP:10131"/>
        <dbReference type="Rhea" id="RHEA-COMP:11032"/>
        <dbReference type="ChEBI" id="CHEBI:29950"/>
        <dbReference type="ChEBI" id="CHEBI:57287"/>
        <dbReference type="ChEBI" id="CHEBI:57379"/>
        <dbReference type="ChEBI" id="CHEBI:74151"/>
        <dbReference type="EC" id="2.3.1.225"/>
    </reaction>
</comment>
<evidence type="ECO:0000256" key="3">
    <source>
        <dbReference type="ARBA" id="ARBA00022737"/>
    </source>
</evidence>
<feature type="repeat" description="ANK" evidence="7">
    <location>
        <begin position="167"/>
        <end position="199"/>
    </location>
</feature>
<dbReference type="PROSITE" id="PS50088">
    <property type="entry name" value="ANK_REPEAT"/>
    <property type="match status" value="3"/>
</dbReference>
<evidence type="ECO:0000256" key="8">
    <source>
        <dbReference type="RuleBase" id="RU079119"/>
    </source>
</evidence>
<dbReference type="GO" id="GO:0019706">
    <property type="term" value="F:protein-cysteine S-palmitoyltransferase activity"/>
    <property type="evidence" value="ECO:0007669"/>
    <property type="project" value="UniProtKB-EC"/>
</dbReference>
<dbReference type="InterPro" id="IPR036770">
    <property type="entry name" value="Ankyrin_rpt-contain_sf"/>
</dbReference>
<evidence type="ECO:0000313" key="11">
    <source>
        <dbReference type="Proteomes" id="UP000218231"/>
    </source>
</evidence>
<evidence type="ECO:0000313" key="10">
    <source>
        <dbReference type="EMBL" id="PAV64153.1"/>
    </source>
</evidence>
<feature type="repeat" description="ANK" evidence="7">
    <location>
        <begin position="66"/>
        <end position="98"/>
    </location>
</feature>
<keyword evidence="8" id="KW-0012">Acyltransferase</keyword>
<dbReference type="InterPro" id="IPR001594">
    <property type="entry name" value="Palmitoyltrfase_DHHC"/>
</dbReference>
<protein>
    <recommendedName>
        <fullName evidence="8">Palmitoyltransferase</fullName>
        <ecNumber evidence="8">2.3.1.225</ecNumber>
    </recommendedName>
</protein>
<dbReference type="EC" id="2.3.1.225" evidence="8"/>
<feature type="domain" description="Palmitoyltransferase DHHC" evidence="9">
    <location>
        <begin position="243"/>
        <end position="332"/>
    </location>
</feature>
<keyword evidence="11" id="KW-1185">Reference proteome</keyword>
<evidence type="ECO:0000256" key="1">
    <source>
        <dbReference type="ARBA" id="ARBA00004141"/>
    </source>
</evidence>
<dbReference type="SMART" id="SM00248">
    <property type="entry name" value="ANK"/>
    <property type="match status" value="6"/>
</dbReference>
<dbReference type="OrthoDB" id="6781668at2759"/>
<comment type="domain">
    <text evidence="8">The DHHC domain is required for palmitoyltransferase activity.</text>
</comment>
<keyword evidence="4 8" id="KW-1133">Transmembrane helix</keyword>
<feature type="repeat" description="ANK" evidence="7">
    <location>
        <begin position="99"/>
        <end position="131"/>
    </location>
</feature>
<accession>A0A2A2JR87</accession>
<dbReference type="PROSITE" id="PS50297">
    <property type="entry name" value="ANK_REP_REGION"/>
    <property type="match status" value="2"/>
</dbReference>
<dbReference type="PANTHER" id="PTHR24161:SF85">
    <property type="entry name" value="PALMITOYLTRANSFERASE HIP14"/>
    <property type="match status" value="1"/>
</dbReference>
<keyword evidence="6 8" id="KW-0472">Membrane</keyword>
<dbReference type="InterPro" id="IPR002110">
    <property type="entry name" value="Ankyrin_rpt"/>
</dbReference>
<keyword evidence="8" id="KW-0808">Transferase</keyword>
<comment type="similarity">
    <text evidence="8">Belongs to the DHHC palmitoyltransferase family.</text>
</comment>
<feature type="transmembrane region" description="Helical" evidence="8">
    <location>
        <begin position="255"/>
        <end position="277"/>
    </location>
</feature>
<dbReference type="STRING" id="2018661.A0A2A2JR87"/>
<keyword evidence="5 7" id="KW-0040">ANK repeat</keyword>